<sequence>MERITKTVLHLVIINTIFLLITEFNLLSHLNIRGLLPLYYFENTHFHWWQYISYMFLHADFMHLFFNMYALWAFGSPLENIWGRNKFLFFYFSCGVGAALLHTAVNYYHVHQGLNALAMENVDPQGVIALISDGRYYPYWETIINKSTFDNMASALASTTIGASGAIYGILVAFGMFFPDTKLMMLFIPYPIAARYFIPIIVGLDLVLGITGSGGIFGGNIAHFAHIGGALIGFLIMLYWKRHSKF</sequence>
<dbReference type="Pfam" id="PF01694">
    <property type="entry name" value="Rhomboid"/>
    <property type="match status" value="2"/>
</dbReference>
<organism evidence="9 10">
    <name type="scientific">Capnocytophaga bilenii</name>
    <dbReference type="NCBI Taxonomy" id="2819369"/>
    <lineage>
        <taxon>Bacteria</taxon>
        <taxon>Pseudomonadati</taxon>
        <taxon>Bacteroidota</taxon>
        <taxon>Flavobacteriia</taxon>
        <taxon>Flavobacteriales</taxon>
        <taxon>Flavobacteriaceae</taxon>
        <taxon>Capnocytophaga</taxon>
    </lineage>
</organism>
<dbReference type="SUPFAM" id="SSF144091">
    <property type="entry name" value="Rhomboid-like"/>
    <property type="match status" value="1"/>
</dbReference>
<dbReference type="PANTHER" id="PTHR43731">
    <property type="entry name" value="RHOMBOID PROTEASE"/>
    <property type="match status" value="1"/>
</dbReference>
<dbReference type="GO" id="GO:0006508">
    <property type="term" value="P:proteolysis"/>
    <property type="evidence" value="ECO:0007669"/>
    <property type="project" value="UniProtKB-KW"/>
</dbReference>
<dbReference type="InterPro" id="IPR022764">
    <property type="entry name" value="Peptidase_S54_rhomboid_dom"/>
</dbReference>
<evidence type="ECO:0000256" key="3">
    <source>
        <dbReference type="ARBA" id="ARBA00022692"/>
    </source>
</evidence>
<name>A0ABS3PV08_9FLAO</name>
<gene>
    <name evidence="9" type="ORF">J4N46_01715</name>
</gene>
<evidence type="ECO:0000256" key="5">
    <source>
        <dbReference type="ARBA" id="ARBA00022989"/>
    </source>
</evidence>
<evidence type="ECO:0000256" key="4">
    <source>
        <dbReference type="ARBA" id="ARBA00022801"/>
    </source>
</evidence>
<keyword evidence="9" id="KW-0645">Protease</keyword>
<evidence type="ECO:0000313" key="9">
    <source>
        <dbReference type="EMBL" id="MBO1883169.1"/>
    </source>
</evidence>
<evidence type="ECO:0000256" key="1">
    <source>
        <dbReference type="ARBA" id="ARBA00004141"/>
    </source>
</evidence>
<feature type="transmembrane region" description="Helical" evidence="7">
    <location>
        <begin position="223"/>
        <end position="240"/>
    </location>
</feature>
<feature type="domain" description="Peptidase S54 rhomboid" evidence="8">
    <location>
        <begin position="46"/>
        <end position="113"/>
    </location>
</feature>
<dbReference type="RefSeq" id="WP_208057794.1">
    <property type="nucleotide sequence ID" value="NZ_JAGDYP010000001.1"/>
</dbReference>
<protein>
    <submittedName>
        <fullName evidence="9">Rhomboid family intramembrane serine protease</fullName>
    </submittedName>
</protein>
<keyword evidence="10" id="KW-1185">Reference proteome</keyword>
<feature type="transmembrane region" description="Helical" evidence="7">
    <location>
        <begin position="155"/>
        <end position="175"/>
    </location>
</feature>
<keyword evidence="3 7" id="KW-0812">Transmembrane</keyword>
<evidence type="ECO:0000256" key="7">
    <source>
        <dbReference type="SAM" id="Phobius"/>
    </source>
</evidence>
<feature type="transmembrane region" description="Helical" evidence="7">
    <location>
        <begin position="7"/>
        <end position="28"/>
    </location>
</feature>
<comment type="subcellular location">
    <subcellularLocation>
        <location evidence="1">Membrane</location>
        <topology evidence="1">Multi-pass membrane protein</topology>
    </subcellularLocation>
</comment>
<proteinExistence type="inferred from homology"/>
<feature type="transmembrane region" description="Helical" evidence="7">
    <location>
        <begin position="48"/>
        <end position="75"/>
    </location>
</feature>
<dbReference type="PANTHER" id="PTHR43731:SF14">
    <property type="entry name" value="PRESENILIN-ASSOCIATED RHOMBOID-LIKE PROTEIN, MITOCHONDRIAL"/>
    <property type="match status" value="1"/>
</dbReference>
<dbReference type="Gene3D" id="1.20.1540.10">
    <property type="entry name" value="Rhomboid-like"/>
    <property type="match status" value="1"/>
</dbReference>
<keyword evidence="4" id="KW-0378">Hydrolase</keyword>
<evidence type="ECO:0000256" key="6">
    <source>
        <dbReference type="ARBA" id="ARBA00023136"/>
    </source>
</evidence>
<keyword evidence="6 7" id="KW-0472">Membrane</keyword>
<dbReference type="GO" id="GO:0008233">
    <property type="term" value="F:peptidase activity"/>
    <property type="evidence" value="ECO:0007669"/>
    <property type="project" value="UniProtKB-KW"/>
</dbReference>
<dbReference type="InterPro" id="IPR050925">
    <property type="entry name" value="Rhomboid_protease_S54"/>
</dbReference>
<feature type="transmembrane region" description="Helical" evidence="7">
    <location>
        <begin position="196"/>
        <end position="217"/>
    </location>
</feature>
<evidence type="ECO:0000256" key="2">
    <source>
        <dbReference type="ARBA" id="ARBA00009045"/>
    </source>
</evidence>
<dbReference type="InterPro" id="IPR035952">
    <property type="entry name" value="Rhomboid-like_sf"/>
</dbReference>
<comment type="similarity">
    <text evidence="2">Belongs to the peptidase S54 family.</text>
</comment>
<dbReference type="Proteomes" id="UP000681610">
    <property type="component" value="Unassembled WGS sequence"/>
</dbReference>
<evidence type="ECO:0000313" key="10">
    <source>
        <dbReference type="Proteomes" id="UP000681610"/>
    </source>
</evidence>
<feature type="transmembrane region" description="Helical" evidence="7">
    <location>
        <begin position="87"/>
        <end position="109"/>
    </location>
</feature>
<feature type="domain" description="Peptidase S54 rhomboid" evidence="8">
    <location>
        <begin position="151"/>
        <end position="239"/>
    </location>
</feature>
<keyword evidence="5 7" id="KW-1133">Transmembrane helix</keyword>
<evidence type="ECO:0000259" key="8">
    <source>
        <dbReference type="Pfam" id="PF01694"/>
    </source>
</evidence>
<reference evidence="9 10" key="1">
    <citation type="submission" date="2021-03" db="EMBL/GenBank/DDBJ databases">
        <title>Isolation and description of Capnocytophaga bilenii sp. nov., a novel Capnocytophaga species, isolated from a gingivitis subject.</title>
        <authorList>
            <person name="Antezack A."/>
            <person name="Monnet-Corti V."/>
            <person name="La Scola B."/>
        </authorList>
    </citation>
    <scope>NUCLEOTIDE SEQUENCE [LARGE SCALE GENOMIC DNA]</scope>
    <source>
        <strain evidence="9 10">Marseille-Q4570</strain>
    </source>
</reference>
<accession>A0ABS3PV08</accession>
<dbReference type="EMBL" id="JAGDYP010000001">
    <property type="protein sequence ID" value="MBO1883169.1"/>
    <property type="molecule type" value="Genomic_DNA"/>
</dbReference>
<comment type="caution">
    <text evidence="9">The sequence shown here is derived from an EMBL/GenBank/DDBJ whole genome shotgun (WGS) entry which is preliminary data.</text>
</comment>